<dbReference type="AlphaFoldDB" id="A0A420IY67"/>
<dbReference type="EMBL" id="MCBQ01005591">
    <property type="protein sequence ID" value="RKF79413.1"/>
    <property type="molecule type" value="Genomic_DNA"/>
</dbReference>
<evidence type="ECO:0000313" key="2">
    <source>
        <dbReference type="EMBL" id="RKF79413.1"/>
    </source>
</evidence>
<dbReference type="Proteomes" id="UP000283383">
    <property type="component" value="Unassembled WGS sequence"/>
</dbReference>
<name>A0A420IY67_9PEZI</name>
<gene>
    <name evidence="2" type="ORF">GcM3_055039</name>
</gene>
<evidence type="ECO:0000313" key="3">
    <source>
        <dbReference type="Proteomes" id="UP000283383"/>
    </source>
</evidence>
<keyword evidence="3" id="KW-1185">Reference proteome</keyword>
<accession>A0A420IY67</accession>
<reference evidence="2 3" key="1">
    <citation type="journal article" date="2018" name="BMC Genomics">
        <title>Comparative genome analyses reveal sequence features reflecting distinct modes of host-adaptation between dicot and monocot powdery mildew.</title>
        <authorList>
            <person name="Wu Y."/>
            <person name="Ma X."/>
            <person name="Pan Z."/>
            <person name="Kale S.D."/>
            <person name="Song Y."/>
            <person name="King H."/>
            <person name="Zhang Q."/>
            <person name="Presley C."/>
            <person name="Deng X."/>
            <person name="Wei C.I."/>
            <person name="Xiao S."/>
        </authorList>
    </citation>
    <scope>NUCLEOTIDE SEQUENCE [LARGE SCALE GENOMIC DNA]</scope>
    <source>
        <strain evidence="2">UMSG3</strain>
    </source>
</reference>
<feature type="region of interest" description="Disordered" evidence="1">
    <location>
        <begin position="93"/>
        <end position="115"/>
    </location>
</feature>
<comment type="caution">
    <text evidence="2">The sequence shown here is derived from an EMBL/GenBank/DDBJ whole genome shotgun (WGS) entry which is preliminary data.</text>
</comment>
<sequence length="307" mass="35214">MSHEQTSESKLNESTTIKGLLMQCRERDIEASQQNNKIQLEQNNLVNTTEIMEKKLCSIENTLQIILERLEILGPPKANPEKIMPFSFVSPNPKVHTATHSQPGSPPLSKRPTYMPPFRPRPATSRTIPNFKPFPSLSQYSTANNFTRLLPSRNDLPSSNQDNTTDFRCFFYTKENADYPTTPRLPDGRLNLDLRKQNSATPTTNQEEMVKLIWPEAKLASDIEHIGETRRLYSKFTPNAANAKNNAYENKRDIHRKNHQVHLVDSSKDLNDALPDHTARLNDESHENDFEEFISNLENEMDVIDDQ</sequence>
<organism evidence="2 3">
    <name type="scientific">Golovinomyces cichoracearum</name>
    <dbReference type="NCBI Taxonomy" id="62708"/>
    <lineage>
        <taxon>Eukaryota</taxon>
        <taxon>Fungi</taxon>
        <taxon>Dikarya</taxon>
        <taxon>Ascomycota</taxon>
        <taxon>Pezizomycotina</taxon>
        <taxon>Leotiomycetes</taxon>
        <taxon>Erysiphales</taxon>
        <taxon>Erysiphaceae</taxon>
        <taxon>Golovinomyces</taxon>
    </lineage>
</organism>
<protein>
    <submittedName>
        <fullName evidence="2">Uncharacterized protein</fullName>
    </submittedName>
</protein>
<evidence type="ECO:0000256" key="1">
    <source>
        <dbReference type="SAM" id="MobiDB-lite"/>
    </source>
</evidence>
<proteinExistence type="predicted"/>